<sequence length="112" mass="13178">MGNGEEKKSPMEYHYNLPWLVEIEHRNDHLAIWLYCKRDSDIPWSVHRANQIQIVHPYGKTISKEGESVIKTAIGYGWWEFMKWEEMKKEFLVGDQLTVVANVTINQMTGIN</sequence>
<dbReference type="PANTHER" id="PTHR46308">
    <property type="entry name" value="MATH (MEPRIN-ASSOCIATED TRAF HOMOLOGY) DOMAIN CONTAINING"/>
    <property type="match status" value="1"/>
</dbReference>
<dbReference type="CDD" id="cd00121">
    <property type="entry name" value="MATH"/>
    <property type="match status" value="1"/>
</dbReference>
<evidence type="ECO:0000259" key="1">
    <source>
        <dbReference type="SMART" id="SM00061"/>
    </source>
</evidence>
<accession>A0A1I7UTV5</accession>
<dbReference type="AlphaFoldDB" id="A0A1I7UTV5"/>
<dbReference type="InterPro" id="IPR008974">
    <property type="entry name" value="TRAF-like"/>
</dbReference>
<dbReference type="WBParaSite" id="Csp11.Scaffold630.g19299.t1">
    <property type="protein sequence ID" value="Csp11.Scaffold630.g19299.t1"/>
    <property type="gene ID" value="Csp11.Scaffold630.g19299"/>
</dbReference>
<dbReference type="InterPro" id="IPR002083">
    <property type="entry name" value="MATH/TRAF_dom"/>
</dbReference>
<dbReference type="SUPFAM" id="SSF49599">
    <property type="entry name" value="TRAF domain-like"/>
    <property type="match status" value="1"/>
</dbReference>
<feature type="domain" description="MATH" evidence="1">
    <location>
        <begin position="1"/>
        <end position="87"/>
    </location>
</feature>
<evidence type="ECO:0000313" key="3">
    <source>
        <dbReference type="WBParaSite" id="Csp11.Scaffold630.g19299.t1"/>
    </source>
</evidence>
<dbReference type="Gene3D" id="2.60.210.10">
    <property type="entry name" value="Apoptosis, Tumor Necrosis Factor Receptor Associated Protein 2, Chain A"/>
    <property type="match status" value="1"/>
</dbReference>
<organism evidence="2 3">
    <name type="scientific">Caenorhabditis tropicalis</name>
    <dbReference type="NCBI Taxonomy" id="1561998"/>
    <lineage>
        <taxon>Eukaryota</taxon>
        <taxon>Metazoa</taxon>
        <taxon>Ecdysozoa</taxon>
        <taxon>Nematoda</taxon>
        <taxon>Chromadorea</taxon>
        <taxon>Rhabditida</taxon>
        <taxon>Rhabditina</taxon>
        <taxon>Rhabditomorpha</taxon>
        <taxon>Rhabditoidea</taxon>
        <taxon>Rhabditidae</taxon>
        <taxon>Peloderinae</taxon>
        <taxon>Caenorhabditis</taxon>
    </lineage>
</organism>
<evidence type="ECO:0000313" key="2">
    <source>
        <dbReference type="Proteomes" id="UP000095282"/>
    </source>
</evidence>
<proteinExistence type="predicted"/>
<dbReference type="SMART" id="SM00061">
    <property type="entry name" value="MATH"/>
    <property type="match status" value="1"/>
</dbReference>
<dbReference type="Pfam" id="PF00917">
    <property type="entry name" value="MATH"/>
    <property type="match status" value="1"/>
</dbReference>
<name>A0A1I7UTV5_9PELO</name>
<reference evidence="3" key="1">
    <citation type="submission" date="2016-11" db="UniProtKB">
        <authorList>
            <consortium name="WormBaseParasite"/>
        </authorList>
    </citation>
    <scope>IDENTIFICATION</scope>
</reference>
<protein>
    <submittedName>
        <fullName evidence="3">MATH domain-containing protein</fullName>
    </submittedName>
</protein>
<dbReference type="Proteomes" id="UP000095282">
    <property type="component" value="Unplaced"/>
</dbReference>
<dbReference type="PANTHER" id="PTHR46308:SF1">
    <property type="entry name" value="MATH DOMAIN-CONTAINING PROTEIN"/>
    <property type="match status" value="1"/>
</dbReference>
<keyword evidence="2" id="KW-1185">Reference proteome</keyword>